<feature type="domain" description="Transcriptional regulator-like" evidence="1">
    <location>
        <begin position="5"/>
        <end position="62"/>
    </location>
</feature>
<evidence type="ECO:0000259" key="1">
    <source>
        <dbReference type="Pfam" id="PF20109"/>
    </source>
</evidence>
<dbReference type="Pfam" id="PF20109">
    <property type="entry name" value="Trans_reg_dom"/>
    <property type="match status" value="1"/>
</dbReference>
<evidence type="ECO:0000313" key="2">
    <source>
        <dbReference type="EMBL" id="KRP86902.1"/>
    </source>
</evidence>
<name>A0A0R3BNN1_9BRAD</name>
<organism evidence="2 3">
    <name type="scientific">Bradyrhizobium yuanmingense</name>
    <dbReference type="NCBI Taxonomy" id="108015"/>
    <lineage>
        <taxon>Bacteria</taxon>
        <taxon>Pseudomonadati</taxon>
        <taxon>Pseudomonadota</taxon>
        <taxon>Alphaproteobacteria</taxon>
        <taxon>Hyphomicrobiales</taxon>
        <taxon>Nitrobacteraceae</taxon>
        <taxon>Bradyrhizobium</taxon>
    </lineage>
</organism>
<dbReference type="EMBL" id="LJYF01000048">
    <property type="protein sequence ID" value="KRP86902.1"/>
    <property type="molecule type" value="Genomic_DNA"/>
</dbReference>
<gene>
    <name evidence="2" type="ORF">AOQ72_02655</name>
</gene>
<dbReference type="AlphaFoldDB" id="A0A0R3BNN1"/>
<protein>
    <recommendedName>
        <fullName evidence="1">Transcriptional regulator-like domain-containing protein</fullName>
    </recommendedName>
</protein>
<dbReference type="Proteomes" id="UP000051380">
    <property type="component" value="Unassembled WGS sequence"/>
</dbReference>
<reference evidence="2 3" key="1">
    <citation type="submission" date="2015-09" db="EMBL/GenBank/DDBJ databases">
        <title>Draft Genome Sequence of the Strain BR 3267 (Bradyrhizobium yuanmingense) recommended as inoculant for cowpea in Brazil.</title>
        <authorList>
            <person name="Simoes-Araujo J.L."/>
            <person name="Zilli J.E."/>
        </authorList>
    </citation>
    <scope>NUCLEOTIDE SEQUENCE [LARGE SCALE GENOMIC DNA]</scope>
    <source>
        <strain evidence="2 3">BR3267</strain>
    </source>
</reference>
<comment type="caution">
    <text evidence="2">The sequence shown here is derived from an EMBL/GenBank/DDBJ whole genome shotgun (WGS) entry which is preliminary data.</text>
</comment>
<evidence type="ECO:0000313" key="3">
    <source>
        <dbReference type="Proteomes" id="UP000051380"/>
    </source>
</evidence>
<accession>A0A0R3BNN1</accession>
<dbReference type="InterPro" id="IPR045465">
    <property type="entry name" value="Trans_reg_dom"/>
</dbReference>
<sequence>MPNTDWRSEEAYRGLKSAEAADLAWEWLRRDRDYQEDYRQLSRRERLSAAAGQFRRKWGLSFSS</sequence>
<proteinExistence type="predicted"/>